<feature type="active site" description="Proton donor" evidence="6">
    <location>
        <position position="93"/>
    </location>
</feature>
<keyword evidence="3 5" id="KW-0819">tRNA processing</keyword>
<dbReference type="InterPro" id="IPR001269">
    <property type="entry name" value="DUS_fam"/>
</dbReference>
<reference evidence="9 10" key="1">
    <citation type="journal article" date="2016" name="Nat. Biotechnol.">
        <title>Measurement of bacterial replication rates in microbial communities.</title>
        <authorList>
            <person name="Brown C.T."/>
            <person name="Olm M.R."/>
            <person name="Thomas B.C."/>
            <person name="Banfield J.F."/>
        </authorList>
    </citation>
    <scope>NUCLEOTIDE SEQUENCE [LARGE SCALE GENOMIC DNA]</scope>
    <source>
        <strain evidence="9">42_262</strain>
    </source>
</reference>
<organism evidence="9 10">
    <name type="scientific">Phocaeicola vulgatus</name>
    <name type="common">Bacteroides vulgatus</name>
    <dbReference type="NCBI Taxonomy" id="821"/>
    <lineage>
        <taxon>Bacteria</taxon>
        <taxon>Pseudomonadati</taxon>
        <taxon>Bacteroidota</taxon>
        <taxon>Bacteroidia</taxon>
        <taxon>Bacteroidales</taxon>
        <taxon>Bacteroidaceae</taxon>
        <taxon>Phocaeicola</taxon>
    </lineage>
</organism>
<sequence>MKLYAAPLQGFTEAPWRNLHQEVFGGIDAYYTPFVRMEKGEFRNKDVREIASENNTVSRLIPQLIASTPAELERLAGLFIEKGYKEADINMGCPFPLMTGKHKGSGILPYPAEVEALLKELVHYPELGFSVKMRLGWECADEWRPLLPLLNAAPLRRIVLHPRIGKQQYKGEVDLAAFTAFYEECAHPLVYNGDLLTVEDIRKVDEEFPRLEGVMLGRGLLANPALAWEYANGTVFSPDELHEKVKALHARLLQYYEAHLQGEAQLLSKMKPYWEYLLPDADRKIKKAIKKATTMDKYLTGGEPAVMMEKGLRYMKTGVSLQFIQPV</sequence>
<evidence type="ECO:0000256" key="4">
    <source>
        <dbReference type="ARBA" id="ARBA00023002"/>
    </source>
</evidence>
<dbReference type="PANTHER" id="PTHR45846">
    <property type="entry name" value="TRNA-DIHYDROURIDINE(47) SYNTHASE [NAD(P)(+)]-LIKE"/>
    <property type="match status" value="1"/>
</dbReference>
<dbReference type="GO" id="GO:0050660">
    <property type="term" value="F:flavin adenine dinucleotide binding"/>
    <property type="evidence" value="ECO:0007669"/>
    <property type="project" value="InterPro"/>
</dbReference>
<evidence type="ECO:0000256" key="6">
    <source>
        <dbReference type="PIRSR" id="PIRSR006621-1"/>
    </source>
</evidence>
<dbReference type="GO" id="GO:0017150">
    <property type="term" value="F:tRNA dihydrouridine synthase activity"/>
    <property type="evidence" value="ECO:0007669"/>
    <property type="project" value="InterPro"/>
</dbReference>
<dbReference type="GO" id="GO:0003723">
    <property type="term" value="F:RNA binding"/>
    <property type="evidence" value="ECO:0007669"/>
    <property type="project" value="TreeGrafter"/>
</dbReference>
<dbReference type="Pfam" id="PF01207">
    <property type="entry name" value="Dus"/>
    <property type="match status" value="1"/>
</dbReference>
<comment type="caution">
    <text evidence="9">The sequence shown here is derived from an EMBL/GenBank/DDBJ whole genome shotgun (WGS) entry which is preliminary data.</text>
</comment>
<evidence type="ECO:0000256" key="1">
    <source>
        <dbReference type="ARBA" id="ARBA00022630"/>
    </source>
</evidence>
<dbReference type="EC" id="1.3.1.-" evidence="5"/>
<keyword evidence="2 5" id="KW-0288">FMN</keyword>
<name>A0A1Q6JHL3_PHOVU</name>
<dbReference type="InterPro" id="IPR013785">
    <property type="entry name" value="Aldolase_TIM"/>
</dbReference>
<keyword evidence="4 5" id="KW-0560">Oxidoreductase</keyword>
<comment type="cofactor">
    <cofactor evidence="5 7">
        <name>FMN</name>
        <dbReference type="ChEBI" id="CHEBI:58210"/>
    </cofactor>
</comment>
<feature type="binding site" evidence="7">
    <location>
        <position position="161"/>
    </location>
    <ligand>
        <name>FMN</name>
        <dbReference type="ChEBI" id="CHEBI:58210"/>
    </ligand>
</feature>
<dbReference type="SUPFAM" id="SSF51395">
    <property type="entry name" value="FMN-linked oxidoreductases"/>
    <property type="match status" value="1"/>
</dbReference>
<dbReference type="Proteomes" id="UP000186631">
    <property type="component" value="Unassembled WGS sequence"/>
</dbReference>
<feature type="binding site" evidence="7">
    <location>
        <begin position="217"/>
        <end position="218"/>
    </location>
    <ligand>
        <name>FMN</name>
        <dbReference type="ChEBI" id="CHEBI:58210"/>
    </ligand>
</feature>
<dbReference type="EMBL" id="MNQV01000112">
    <property type="protein sequence ID" value="OKZ52585.1"/>
    <property type="molecule type" value="Genomic_DNA"/>
</dbReference>
<dbReference type="PIRSF" id="PIRSF006621">
    <property type="entry name" value="Dus"/>
    <property type="match status" value="1"/>
</dbReference>
<keyword evidence="1 5" id="KW-0285">Flavoprotein</keyword>
<gene>
    <name evidence="9" type="ORF">BHV80_05090</name>
</gene>
<dbReference type="InterPro" id="IPR035587">
    <property type="entry name" value="DUS-like_FMN-bd"/>
</dbReference>
<feature type="domain" description="DUS-like FMN-binding" evidence="8">
    <location>
        <begin position="5"/>
        <end position="296"/>
    </location>
</feature>
<evidence type="ECO:0000313" key="10">
    <source>
        <dbReference type="Proteomes" id="UP000186631"/>
    </source>
</evidence>
<dbReference type="AlphaFoldDB" id="A0A1Q6JHL3"/>
<dbReference type="PANTHER" id="PTHR45846:SF1">
    <property type="entry name" value="TRNA-DIHYDROURIDINE(47) SYNTHASE [NAD(P)(+)]-LIKE"/>
    <property type="match status" value="1"/>
</dbReference>
<comment type="similarity">
    <text evidence="5">Belongs to the dus family.</text>
</comment>
<feature type="binding site" evidence="7">
    <location>
        <position position="63"/>
    </location>
    <ligand>
        <name>FMN</name>
        <dbReference type="ChEBI" id="CHEBI:58210"/>
    </ligand>
</feature>
<comment type="function">
    <text evidence="5">Catalyzes the synthesis of 5,6-dihydrouridine (D), a modified base found in the D-loop of most tRNAs, via the reduction of the C5-C6 double bond in target uridines.</text>
</comment>
<proteinExistence type="inferred from homology"/>
<dbReference type="CDD" id="cd02801">
    <property type="entry name" value="DUS_like_FMN"/>
    <property type="match status" value="1"/>
</dbReference>
<dbReference type="Gene3D" id="3.20.20.70">
    <property type="entry name" value="Aldolase class I"/>
    <property type="match status" value="1"/>
</dbReference>
<evidence type="ECO:0000259" key="8">
    <source>
        <dbReference type="Pfam" id="PF01207"/>
    </source>
</evidence>
<evidence type="ECO:0000256" key="3">
    <source>
        <dbReference type="ARBA" id="ARBA00022694"/>
    </source>
</evidence>
<evidence type="ECO:0000256" key="7">
    <source>
        <dbReference type="PIRSR" id="PIRSR006621-2"/>
    </source>
</evidence>
<evidence type="ECO:0000256" key="5">
    <source>
        <dbReference type="PIRNR" id="PIRNR006621"/>
    </source>
</evidence>
<feature type="binding site" evidence="7">
    <location>
        <position position="132"/>
    </location>
    <ligand>
        <name>FMN</name>
        <dbReference type="ChEBI" id="CHEBI:58210"/>
    </ligand>
</feature>
<evidence type="ECO:0000313" key="9">
    <source>
        <dbReference type="EMBL" id="OKZ52585.1"/>
    </source>
</evidence>
<keyword evidence="7" id="KW-0547">Nucleotide-binding</keyword>
<protein>
    <recommendedName>
        <fullName evidence="5">tRNA-dihydrouridine synthase</fullName>
        <ecNumber evidence="5">1.3.1.-</ecNumber>
    </recommendedName>
</protein>
<evidence type="ECO:0000256" key="2">
    <source>
        <dbReference type="ARBA" id="ARBA00022643"/>
    </source>
</evidence>
<accession>A0A1Q6JHL3</accession>